<sequence length="113" mass="13093">MSQTLVVWYQQQRVGRLIVNGARQMAFVCDGDAVGSKDDPQNLHRNHWDEFSHQLGVSPRLVKRTIESQATRLCDEADNWLNRFREQYGELPALDCIHAIVCRQSIKALRSWL</sequence>
<dbReference type="OrthoDB" id="9805913at2"/>
<reference evidence="1 2" key="1">
    <citation type="journal article" date="2012" name="J. Bacteriol.">
        <title>Genome Sequence of the Alkane-Degrading Bacterium Alcanivorax hongdengensis Type Strain A-11-3.</title>
        <authorList>
            <person name="Lai Q."/>
            <person name="Shao Z."/>
        </authorList>
    </citation>
    <scope>NUCLEOTIDE SEQUENCE [LARGE SCALE GENOMIC DNA]</scope>
    <source>
        <strain evidence="1 2">A-11-3</strain>
    </source>
</reference>
<dbReference type="PATRIC" id="fig|1177179.3.peg.695"/>
<gene>
    <name evidence="1" type="ORF">A11A3_03484</name>
</gene>
<dbReference type="AlphaFoldDB" id="L0WH01"/>
<dbReference type="RefSeq" id="WP_008927883.1">
    <property type="nucleotide sequence ID" value="NZ_AMRJ01000003.1"/>
</dbReference>
<proteinExistence type="predicted"/>
<evidence type="ECO:0000313" key="1">
    <source>
        <dbReference type="EMBL" id="EKF75387.1"/>
    </source>
</evidence>
<accession>L0WH01</accession>
<dbReference type="EMBL" id="AMRJ01000003">
    <property type="protein sequence ID" value="EKF75387.1"/>
    <property type="molecule type" value="Genomic_DNA"/>
</dbReference>
<dbReference type="STRING" id="1177179.A11A3_03484"/>
<evidence type="ECO:0000313" key="2">
    <source>
        <dbReference type="Proteomes" id="UP000010164"/>
    </source>
</evidence>
<protein>
    <submittedName>
        <fullName evidence="1">Protein HipA</fullName>
    </submittedName>
</protein>
<name>L0WH01_9GAMM</name>
<organism evidence="1 2">
    <name type="scientific">Alcanivorax hongdengensis A-11-3</name>
    <dbReference type="NCBI Taxonomy" id="1177179"/>
    <lineage>
        <taxon>Bacteria</taxon>
        <taxon>Pseudomonadati</taxon>
        <taxon>Pseudomonadota</taxon>
        <taxon>Gammaproteobacteria</taxon>
        <taxon>Oceanospirillales</taxon>
        <taxon>Alcanivoracaceae</taxon>
        <taxon>Alcanivorax</taxon>
    </lineage>
</organism>
<comment type="caution">
    <text evidence="1">The sequence shown here is derived from an EMBL/GenBank/DDBJ whole genome shotgun (WGS) entry which is preliminary data.</text>
</comment>
<keyword evidence="2" id="KW-1185">Reference proteome</keyword>
<dbReference type="Proteomes" id="UP000010164">
    <property type="component" value="Unassembled WGS sequence"/>
</dbReference>